<keyword evidence="4" id="KW-0472">Membrane</keyword>
<dbReference type="Gene3D" id="1.25.40.390">
    <property type="match status" value="1"/>
</dbReference>
<dbReference type="SUPFAM" id="SSF48452">
    <property type="entry name" value="TPR-like"/>
    <property type="match status" value="1"/>
</dbReference>
<dbReference type="Pfam" id="PF14322">
    <property type="entry name" value="SusD-like_3"/>
    <property type="match status" value="1"/>
</dbReference>
<comment type="similarity">
    <text evidence="2">Belongs to the SusD family.</text>
</comment>
<evidence type="ECO:0000259" key="6">
    <source>
        <dbReference type="Pfam" id="PF07980"/>
    </source>
</evidence>
<reference evidence="8 9" key="2">
    <citation type="journal article" date="2011" name="Stand. Genomic Sci.">
        <title>Complete genome sequence of Leadbetterella byssophila type strain (4M15).</title>
        <authorList>
            <person name="Abt B."/>
            <person name="Teshima H."/>
            <person name="Lucas S."/>
            <person name="Lapidus A."/>
            <person name="Del Rio T.G."/>
            <person name="Nolan M."/>
            <person name="Tice H."/>
            <person name="Cheng J.F."/>
            <person name="Pitluck S."/>
            <person name="Liolios K."/>
            <person name="Pagani I."/>
            <person name="Ivanova N."/>
            <person name="Mavromatis K."/>
            <person name="Pati A."/>
            <person name="Tapia R."/>
            <person name="Han C."/>
            <person name="Goodwin L."/>
            <person name="Chen A."/>
            <person name="Palaniappan K."/>
            <person name="Land M."/>
            <person name="Hauser L."/>
            <person name="Chang Y.J."/>
            <person name="Jeffries C.D."/>
            <person name="Rohde M."/>
            <person name="Goker M."/>
            <person name="Tindall B.J."/>
            <person name="Detter J.C."/>
            <person name="Woyke T."/>
            <person name="Bristow J."/>
            <person name="Eisen J.A."/>
            <person name="Markowitz V."/>
            <person name="Hugenholtz P."/>
            <person name="Klenk H.P."/>
            <person name="Kyrpides N.C."/>
        </authorList>
    </citation>
    <scope>NUCLEOTIDE SEQUENCE [LARGE SCALE GENOMIC DNA]</scope>
    <source>
        <strain evidence="9">DSM 17132 / JCM 16389 / KACC 11308 / NBRC 106382 / 4M15</strain>
    </source>
</reference>
<dbReference type="InterPro" id="IPR011990">
    <property type="entry name" value="TPR-like_helical_dom_sf"/>
</dbReference>
<dbReference type="Proteomes" id="UP000007435">
    <property type="component" value="Chromosome"/>
</dbReference>
<dbReference type="InterPro" id="IPR033985">
    <property type="entry name" value="SusD-like_N"/>
</dbReference>
<evidence type="ECO:0000256" key="4">
    <source>
        <dbReference type="ARBA" id="ARBA00023136"/>
    </source>
</evidence>
<keyword evidence="5" id="KW-0998">Cell outer membrane</keyword>
<proteinExistence type="inferred from homology"/>
<organism evidence="8 9">
    <name type="scientific">Leadbetterella byssophila (strain DSM 17132 / JCM 16389 / KACC 11308 / NBRC 106382 / 4M15)</name>
    <dbReference type="NCBI Taxonomy" id="649349"/>
    <lineage>
        <taxon>Bacteria</taxon>
        <taxon>Pseudomonadati</taxon>
        <taxon>Bacteroidota</taxon>
        <taxon>Cytophagia</taxon>
        <taxon>Cytophagales</taxon>
        <taxon>Leadbetterellaceae</taxon>
        <taxon>Leadbetterella</taxon>
    </lineage>
</organism>
<dbReference type="OrthoDB" id="653598at2"/>
<dbReference type="GO" id="GO:0009279">
    <property type="term" value="C:cell outer membrane"/>
    <property type="evidence" value="ECO:0007669"/>
    <property type="project" value="UniProtKB-SubCell"/>
</dbReference>
<dbReference type="AlphaFoldDB" id="E4RXP4"/>
<dbReference type="InterPro" id="IPR012944">
    <property type="entry name" value="SusD_RagB_dom"/>
</dbReference>
<dbReference type="eggNOG" id="COG1834">
    <property type="taxonomic scope" value="Bacteria"/>
</dbReference>
<feature type="domain" description="SusD-like N-terminal" evidence="7">
    <location>
        <begin position="23"/>
        <end position="228"/>
    </location>
</feature>
<keyword evidence="9" id="KW-1185">Reference proteome</keyword>
<keyword evidence="3" id="KW-0732">Signal</keyword>
<dbReference type="PROSITE" id="PS51257">
    <property type="entry name" value="PROKAR_LIPOPROTEIN"/>
    <property type="match status" value="1"/>
</dbReference>
<evidence type="ECO:0000256" key="3">
    <source>
        <dbReference type="ARBA" id="ARBA00022729"/>
    </source>
</evidence>
<reference key="1">
    <citation type="submission" date="2010-11" db="EMBL/GenBank/DDBJ databases">
        <title>The complete genome of Leadbetterella byssophila DSM 17132.</title>
        <authorList>
            <consortium name="US DOE Joint Genome Institute (JGI-PGF)"/>
            <person name="Lucas S."/>
            <person name="Copeland A."/>
            <person name="Lapidus A."/>
            <person name="Glavina del Rio T."/>
            <person name="Dalin E."/>
            <person name="Tice H."/>
            <person name="Bruce D."/>
            <person name="Goodwin L."/>
            <person name="Pitluck S."/>
            <person name="Kyrpides N."/>
            <person name="Mavromatis K."/>
            <person name="Ivanova N."/>
            <person name="Teshima H."/>
            <person name="Brettin T."/>
            <person name="Detter J.C."/>
            <person name="Han C."/>
            <person name="Tapia R."/>
            <person name="Land M."/>
            <person name="Hauser L."/>
            <person name="Markowitz V."/>
            <person name="Cheng J.-F."/>
            <person name="Hugenholtz P."/>
            <person name="Woyke T."/>
            <person name="Wu D."/>
            <person name="Tindall B."/>
            <person name="Pomrenke H.G."/>
            <person name="Brambilla E."/>
            <person name="Klenk H.-P."/>
            <person name="Eisen J.A."/>
        </authorList>
    </citation>
    <scope>NUCLEOTIDE SEQUENCE [LARGE SCALE GENOMIC DNA]</scope>
    <source>
        <strain>DSM 17132</strain>
    </source>
</reference>
<dbReference type="KEGG" id="lby:Lbys_2442"/>
<dbReference type="EMBL" id="CP002305">
    <property type="protein sequence ID" value="ADQ18108.1"/>
    <property type="molecule type" value="Genomic_DNA"/>
</dbReference>
<protein>
    <submittedName>
        <fullName evidence="8">Tetratricopeptide domain protein</fullName>
    </submittedName>
</protein>
<evidence type="ECO:0000259" key="7">
    <source>
        <dbReference type="Pfam" id="PF14322"/>
    </source>
</evidence>
<evidence type="ECO:0000256" key="5">
    <source>
        <dbReference type="ARBA" id="ARBA00023237"/>
    </source>
</evidence>
<evidence type="ECO:0000313" key="8">
    <source>
        <dbReference type="EMBL" id="ADQ18108.1"/>
    </source>
</evidence>
<comment type="subcellular location">
    <subcellularLocation>
        <location evidence="1">Cell outer membrane</location>
    </subcellularLocation>
</comment>
<gene>
    <name evidence="8" type="ordered locus">Lbys_2442</name>
</gene>
<feature type="domain" description="RagB/SusD" evidence="6">
    <location>
        <begin position="347"/>
        <end position="456"/>
    </location>
</feature>
<evidence type="ECO:0000313" key="9">
    <source>
        <dbReference type="Proteomes" id="UP000007435"/>
    </source>
</evidence>
<dbReference type="Pfam" id="PF07980">
    <property type="entry name" value="SusD_RagB"/>
    <property type="match status" value="1"/>
</dbReference>
<name>E4RXP4_LEAB4</name>
<evidence type="ECO:0000256" key="2">
    <source>
        <dbReference type="ARBA" id="ARBA00006275"/>
    </source>
</evidence>
<sequence>MSIMKNSILIAMLWGGLTSCFNEYIDKKPDQKLVVPTSLADFQALLDNVNSSEMNADPALGFIAADDFYITDAGFSSLIDIEKNAYTWADEVYGANAYVDDWIRPYRQIFCTNVVLEGVEKIKPGESETEMRKAVKGSALFFRATAYYNLAQLFRPAYSVGSAADTPGLPLKLESDVNLAPVVSDLQMTYDQIIKDLTEAAGILPESSHIKSRPDRKAANAMLARVYLTMGMYELAEQYAGKVLQQYSVLIDYNTLQTSSTRPFPPSLPGGNPEVLFHSVIASGYPYLRSTLVSVDSSLYNAYADNDLRRVLFFRSRANGIYTFKGSYSPALPGNTSSLFSGLSTDEVFLIRAECRARRGDVPAALEDLNTLLVTRWVTGTYSPYEAGTAKEALDIILLERRKQLVGRGFRWSDLRRLNQSEEYAKEISRTVNGHKIVLAPGDRKYTFPIPVSELTNGVEQNPR</sequence>
<dbReference type="STRING" id="649349.Lbys_2442"/>
<evidence type="ECO:0000256" key="1">
    <source>
        <dbReference type="ARBA" id="ARBA00004442"/>
    </source>
</evidence>
<dbReference type="HOGENOM" id="CLU_015553_3_0_10"/>
<accession>E4RXP4</accession>